<sequence>MARIYGYESSGTATHARRCSKAKKVIFDHKSKNRWHSYDDRKLLLLGLKRYGVNLDIIQKRLLPSIPKEKLEKFITSNNLKQNRILLPDEYAGSTPIERWLQLADELTVTKEDSSECLGDVFSVLGDLEPHDTHNCVSEANWPSIYNYFAVLLQGGTPPNLRAVDAAVVLRLLQDLADYIRTLDIQKQRKLMLRKHALLVNGAKLNRQHRKELLEMALQGDPLDLDDATFRAWTEEASDVKPSIKGAHLPLCPVMQLFFSTQLTIRQRLPLPTKPRLHLHLAKEIKARHRQEKRTLWRDDVVLLPSSHTKTFVYGKYKESIRDDQRMVGKSSFFSLWKQLVLHVLACRPMTDLCWECQQSMQLIYRSGNLSEEEKSAKLSKMESHLSRVREERAFYKELVEESKKTSKDLAISELEQSAPCSRPVSMHYSFDYAQQVHLPSDPLQPGPMYFLTPRKLGLFGVCCEGIPKQVNFLVDEAHCTSKGSNAVCSFLHFFLENYGLGETDVHLHCDNCSGQNKNNFVLYYLAWRVAMGLHKTIGLHFMVAGHTKFAPDWCFGLLKQAFRRSKVDSLECMESVVNGSAACNIAQPIGWEDGRVVVPVYDWNAHLSPHGQHMKGIKENHHFKKTSSL</sequence>
<reference evidence="3" key="3">
    <citation type="submission" date="2015-06" db="UniProtKB">
        <authorList>
            <consortium name="EnsemblMetazoa"/>
        </authorList>
    </citation>
    <scope>IDENTIFICATION</scope>
</reference>
<reference evidence="2 4" key="2">
    <citation type="journal article" date="2013" name="Nature">
        <title>Insights into bilaterian evolution from three spiralian genomes.</title>
        <authorList>
            <person name="Simakov O."/>
            <person name="Marletaz F."/>
            <person name="Cho S.J."/>
            <person name="Edsinger-Gonzales E."/>
            <person name="Havlak P."/>
            <person name="Hellsten U."/>
            <person name="Kuo D.H."/>
            <person name="Larsson T."/>
            <person name="Lv J."/>
            <person name="Arendt D."/>
            <person name="Savage R."/>
            <person name="Osoegawa K."/>
            <person name="de Jong P."/>
            <person name="Grimwood J."/>
            <person name="Chapman J.A."/>
            <person name="Shapiro H."/>
            <person name="Aerts A."/>
            <person name="Otillar R.P."/>
            <person name="Terry A.Y."/>
            <person name="Boore J.L."/>
            <person name="Grigoriev I.V."/>
            <person name="Lindberg D.R."/>
            <person name="Seaver E.C."/>
            <person name="Weisblat D.A."/>
            <person name="Putnam N.H."/>
            <person name="Rokhsar D.S."/>
        </authorList>
    </citation>
    <scope>NUCLEOTIDE SEQUENCE</scope>
    <source>
        <strain evidence="2 4">I ESC-2004</strain>
    </source>
</reference>
<feature type="domain" description="DUF7869" evidence="1">
    <location>
        <begin position="459"/>
        <end position="627"/>
    </location>
</feature>
<proteinExistence type="predicted"/>
<dbReference type="EMBL" id="KB293180">
    <property type="protein sequence ID" value="ELU16440.1"/>
    <property type="molecule type" value="Genomic_DNA"/>
</dbReference>
<keyword evidence="4" id="KW-1185">Reference proteome</keyword>
<dbReference type="PANTHER" id="PTHR34415:SF1">
    <property type="entry name" value="INTEGRASE CATALYTIC DOMAIN-CONTAINING PROTEIN"/>
    <property type="match status" value="1"/>
</dbReference>
<name>R7VK35_CAPTE</name>
<evidence type="ECO:0000313" key="2">
    <source>
        <dbReference type="EMBL" id="ELU16440.1"/>
    </source>
</evidence>
<dbReference type="AlphaFoldDB" id="R7VK35"/>
<gene>
    <name evidence="2" type="ORF">CAPTEDRAFT_213665</name>
</gene>
<reference evidence="4" key="1">
    <citation type="submission" date="2012-12" db="EMBL/GenBank/DDBJ databases">
        <authorList>
            <person name="Hellsten U."/>
            <person name="Grimwood J."/>
            <person name="Chapman J.A."/>
            <person name="Shapiro H."/>
            <person name="Aerts A."/>
            <person name="Otillar R.P."/>
            <person name="Terry A.Y."/>
            <person name="Boore J.L."/>
            <person name="Simakov O."/>
            <person name="Marletaz F."/>
            <person name="Cho S.-J."/>
            <person name="Edsinger-Gonzales E."/>
            <person name="Havlak P."/>
            <person name="Kuo D.-H."/>
            <person name="Larsson T."/>
            <person name="Lv J."/>
            <person name="Arendt D."/>
            <person name="Savage R."/>
            <person name="Osoegawa K."/>
            <person name="de Jong P."/>
            <person name="Lindberg D.R."/>
            <person name="Seaver E.C."/>
            <person name="Weisblat D.A."/>
            <person name="Putnam N.H."/>
            <person name="Grigoriev I.V."/>
            <person name="Rokhsar D.S."/>
        </authorList>
    </citation>
    <scope>NUCLEOTIDE SEQUENCE</scope>
    <source>
        <strain evidence="4">I ESC-2004</strain>
    </source>
</reference>
<dbReference type="Proteomes" id="UP000014760">
    <property type="component" value="Unassembled WGS sequence"/>
</dbReference>
<protein>
    <recommendedName>
        <fullName evidence="1">DUF7869 domain-containing protein</fullName>
    </recommendedName>
</protein>
<evidence type="ECO:0000259" key="1">
    <source>
        <dbReference type="Pfam" id="PF25273"/>
    </source>
</evidence>
<dbReference type="InterPro" id="IPR057191">
    <property type="entry name" value="DUF7869"/>
</dbReference>
<dbReference type="PANTHER" id="PTHR34415">
    <property type="entry name" value="INTEGRASE CATALYTIC DOMAIN-CONTAINING PROTEIN"/>
    <property type="match status" value="1"/>
</dbReference>
<dbReference type="EnsemblMetazoa" id="CapteT213665">
    <property type="protein sequence ID" value="CapteP213665"/>
    <property type="gene ID" value="CapteG213665"/>
</dbReference>
<evidence type="ECO:0000313" key="4">
    <source>
        <dbReference type="Proteomes" id="UP000014760"/>
    </source>
</evidence>
<accession>R7VK35</accession>
<dbReference type="EMBL" id="AMQN01000628">
    <property type="status" value="NOT_ANNOTATED_CDS"/>
    <property type="molecule type" value="Genomic_DNA"/>
</dbReference>
<dbReference type="EMBL" id="AMQN01000629">
    <property type="status" value="NOT_ANNOTATED_CDS"/>
    <property type="molecule type" value="Genomic_DNA"/>
</dbReference>
<organism evidence="2">
    <name type="scientific">Capitella teleta</name>
    <name type="common">Polychaete worm</name>
    <dbReference type="NCBI Taxonomy" id="283909"/>
    <lineage>
        <taxon>Eukaryota</taxon>
        <taxon>Metazoa</taxon>
        <taxon>Spiralia</taxon>
        <taxon>Lophotrochozoa</taxon>
        <taxon>Annelida</taxon>
        <taxon>Polychaeta</taxon>
        <taxon>Sedentaria</taxon>
        <taxon>Scolecida</taxon>
        <taxon>Capitellidae</taxon>
        <taxon>Capitella</taxon>
    </lineage>
</organism>
<dbReference type="OrthoDB" id="10056684at2759"/>
<dbReference type="Pfam" id="PF25273">
    <property type="entry name" value="DUF7869"/>
    <property type="match status" value="1"/>
</dbReference>
<evidence type="ECO:0000313" key="3">
    <source>
        <dbReference type="EnsemblMetazoa" id="CapteP213665"/>
    </source>
</evidence>
<dbReference type="HOGENOM" id="CLU_434298_0_0_1"/>